<dbReference type="InterPro" id="IPR006675">
    <property type="entry name" value="HDIG_dom"/>
</dbReference>
<reference evidence="3" key="1">
    <citation type="submission" date="2016-07" db="EMBL/GenBank/DDBJ databases">
        <title>Phaeobacter portensis sp. nov., a tropodithietic acid producing bacterium isolated from a German harbor.</title>
        <authorList>
            <person name="Freese H.M."/>
            <person name="Bunk B."/>
            <person name="Breider S."/>
            <person name="Brinkhoff T."/>
        </authorList>
    </citation>
    <scope>NUCLEOTIDE SEQUENCE [LARGE SCALE GENOMIC DNA]</scope>
    <source>
        <strain evidence="3">P97</strain>
    </source>
</reference>
<gene>
    <name evidence="2" type="ORF">PhaeoP97_01640</name>
</gene>
<dbReference type="SUPFAM" id="SSF109604">
    <property type="entry name" value="HD-domain/PDEase-like"/>
    <property type="match status" value="2"/>
</dbReference>
<dbReference type="InterPro" id="IPR037522">
    <property type="entry name" value="HD_GYP_dom"/>
</dbReference>
<dbReference type="Gene3D" id="1.10.3210.10">
    <property type="entry name" value="Hypothetical protein af1432"/>
    <property type="match status" value="2"/>
</dbReference>
<dbReference type="SMART" id="SM00471">
    <property type="entry name" value="HDc"/>
    <property type="match status" value="1"/>
</dbReference>
<sequence length="515" mass="56518">MSANGLPYTATDFDPVAIAAAAHAGGLPGVRYPMVGGQTIQLGELLGALSHALDLTEGQPEGHCVRCCWIGMQVAEYLDLPQQDRADLYFTLLLKDLGCSSNAARICALYRTDDLTFKRNFKFVDGTTRQKLDFVLRHTGLDDGPLKRLKTVTGVIGRSGSLATELIQTRCDRGAEIARLMRFSEQVADGIAGLDEHWNGGGHPAGISGKQIPLFSRIALMAQVTDVFTLQLGSYAAATELEERAGSWFDPDLVPIFTRVIRAPGFYDALTGDKLEASVLSRSPAKATVDVDEQYLDEISYAFSRVIDAKSPFTSGHSERVAHYSDMICEQLGYDLSHRRSVVRAGLLHDIGKLGVSSAILDKPGKLNDVEFDQMKLHPVLGHDVLRRISVFKDVAEVAVAHHERLDGKGYPYGKGAADLSTDMRILTIADIFDALTADRPYRAAMSLDRTFAIMDDLAGKAIDPALYETLKDAIAASPWPAREERPFSPKFRDHNLKYALRSQAVHKTKKAERR</sequence>
<dbReference type="PANTHER" id="PTHR45228:SF5">
    <property type="entry name" value="CYCLIC DI-GMP PHOSPHODIESTERASE VC_1348-RELATED"/>
    <property type="match status" value="1"/>
</dbReference>
<dbReference type="OrthoDB" id="7326651at2"/>
<dbReference type="AlphaFoldDB" id="A0A1L3I4K2"/>
<name>A0A1L3I4K2_9RHOB</name>
<dbReference type="STRING" id="1844006.PhaeoP97_01640"/>
<dbReference type="PANTHER" id="PTHR45228">
    <property type="entry name" value="CYCLIC DI-GMP PHOSPHODIESTERASE TM_0186-RELATED"/>
    <property type="match status" value="1"/>
</dbReference>
<dbReference type="NCBIfam" id="TIGR00277">
    <property type="entry name" value="HDIG"/>
    <property type="match status" value="1"/>
</dbReference>
<dbReference type="CDD" id="cd00077">
    <property type="entry name" value="HDc"/>
    <property type="match status" value="1"/>
</dbReference>
<dbReference type="Proteomes" id="UP000183859">
    <property type="component" value="Chromosome"/>
</dbReference>
<accession>A0A1L3I4K2</accession>
<dbReference type="InterPro" id="IPR052020">
    <property type="entry name" value="Cyclic_di-GMP/3'3'-cGAMP_PDE"/>
</dbReference>
<organism evidence="2 3">
    <name type="scientific">Phaeobacter porticola</name>
    <dbReference type="NCBI Taxonomy" id="1844006"/>
    <lineage>
        <taxon>Bacteria</taxon>
        <taxon>Pseudomonadati</taxon>
        <taxon>Pseudomonadota</taxon>
        <taxon>Alphaproteobacteria</taxon>
        <taxon>Rhodobacterales</taxon>
        <taxon>Roseobacteraceae</taxon>
        <taxon>Phaeobacter</taxon>
    </lineage>
</organism>
<evidence type="ECO:0000313" key="3">
    <source>
        <dbReference type="Proteomes" id="UP000183859"/>
    </source>
</evidence>
<dbReference type="Pfam" id="PF13487">
    <property type="entry name" value="HD_5"/>
    <property type="match status" value="2"/>
</dbReference>
<feature type="domain" description="HD-GYP" evidence="1">
    <location>
        <begin position="292"/>
        <end position="487"/>
    </location>
</feature>
<dbReference type="RefSeq" id="WP_083570425.1">
    <property type="nucleotide sequence ID" value="NZ_CP016364.1"/>
</dbReference>
<dbReference type="KEGG" id="php:PhaeoP97_01640"/>
<evidence type="ECO:0000313" key="2">
    <source>
        <dbReference type="EMBL" id="APG47058.1"/>
    </source>
</evidence>
<dbReference type="PROSITE" id="PS51832">
    <property type="entry name" value="HD_GYP"/>
    <property type="match status" value="1"/>
</dbReference>
<dbReference type="InterPro" id="IPR003607">
    <property type="entry name" value="HD/PDEase_dom"/>
</dbReference>
<keyword evidence="2" id="KW-0378">Hydrolase</keyword>
<evidence type="ECO:0000259" key="1">
    <source>
        <dbReference type="PROSITE" id="PS51832"/>
    </source>
</evidence>
<keyword evidence="3" id="KW-1185">Reference proteome</keyword>
<dbReference type="GO" id="GO:0008081">
    <property type="term" value="F:phosphoric diester hydrolase activity"/>
    <property type="evidence" value="ECO:0007669"/>
    <property type="project" value="UniProtKB-ARBA"/>
</dbReference>
<protein>
    <submittedName>
        <fullName evidence="2">Putative metal dependent phosphohydrolase</fullName>
    </submittedName>
</protein>
<proteinExistence type="predicted"/>
<dbReference type="EMBL" id="CP016364">
    <property type="protein sequence ID" value="APG47058.1"/>
    <property type="molecule type" value="Genomic_DNA"/>
</dbReference>